<dbReference type="Proteomes" id="UP000593565">
    <property type="component" value="Unassembled WGS sequence"/>
</dbReference>
<evidence type="ECO:0000313" key="2">
    <source>
        <dbReference type="Proteomes" id="UP000593565"/>
    </source>
</evidence>
<evidence type="ECO:0000313" key="1">
    <source>
        <dbReference type="EMBL" id="KAF4086639.1"/>
    </source>
</evidence>
<dbReference type="AlphaFoldDB" id="A0A7J6AWV0"/>
<gene>
    <name evidence="1" type="ORF">AMELA_G00085960</name>
</gene>
<name>A0A7J6AWV0_AMEME</name>
<sequence length="89" mass="10378">MVVMYNSAQKKKRRSWGGKVMKKSVNGVYCASGESPPSFCRRLEDKHSDLSDLTWPSVVFSSHENETEQEQNYYKVKIYNFPHSVMNRI</sequence>
<proteinExistence type="predicted"/>
<organism evidence="1 2">
    <name type="scientific">Ameiurus melas</name>
    <name type="common">Black bullhead</name>
    <name type="synonym">Silurus melas</name>
    <dbReference type="NCBI Taxonomy" id="219545"/>
    <lineage>
        <taxon>Eukaryota</taxon>
        <taxon>Metazoa</taxon>
        <taxon>Chordata</taxon>
        <taxon>Craniata</taxon>
        <taxon>Vertebrata</taxon>
        <taxon>Euteleostomi</taxon>
        <taxon>Actinopterygii</taxon>
        <taxon>Neopterygii</taxon>
        <taxon>Teleostei</taxon>
        <taxon>Ostariophysi</taxon>
        <taxon>Siluriformes</taxon>
        <taxon>Ictaluridae</taxon>
        <taxon>Ameiurus</taxon>
    </lineage>
</organism>
<reference evidence="1 2" key="1">
    <citation type="submission" date="2020-02" db="EMBL/GenBank/DDBJ databases">
        <title>A chromosome-scale genome assembly of the black bullhead catfish (Ameiurus melas).</title>
        <authorList>
            <person name="Wen M."/>
            <person name="Zham M."/>
            <person name="Cabau C."/>
            <person name="Klopp C."/>
            <person name="Donnadieu C."/>
            <person name="Roques C."/>
            <person name="Bouchez O."/>
            <person name="Lampietro C."/>
            <person name="Jouanno E."/>
            <person name="Herpin A."/>
            <person name="Louis A."/>
            <person name="Berthelot C."/>
            <person name="Parey E."/>
            <person name="Roest-Crollius H."/>
            <person name="Braasch I."/>
            <person name="Postlethwait J."/>
            <person name="Robinson-Rechavi M."/>
            <person name="Echchiki A."/>
            <person name="Begum T."/>
            <person name="Montfort J."/>
            <person name="Schartl M."/>
            <person name="Bobe J."/>
            <person name="Guiguen Y."/>
        </authorList>
    </citation>
    <scope>NUCLEOTIDE SEQUENCE [LARGE SCALE GENOMIC DNA]</scope>
    <source>
        <strain evidence="1">M_S1</strain>
        <tissue evidence="1">Blood</tissue>
    </source>
</reference>
<dbReference type="EMBL" id="JAAGNN010000007">
    <property type="protein sequence ID" value="KAF4086639.1"/>
    <property type="molecule type" value="Genomic_DNA"/>
</dbReference>
<comment type="caution">
    <text evidence="1">The sequence shown here is derived from an EMBL/GenBank/DDBJ whole genome shotgun (WGS) entry which is preliminary data.</text>
</comment>
<protein>
    <submittedName>
        <fullName evidence="1">Uncharacterized protein</fullName>
    </submittedName>
</protein>
<accession>A0A7J6AWV0</accession>
<keyword evidence="2" id="KW-1185">Reference proteome</keyword>